<comment type="subcellular location">
    <subcellularLocation>
        <location evidence="1">Cell membrane</location>
        <topology evidence="1">Multi-pass membrane protein</topology>
    </subcellularLocation>
</comment>
<evidence type="ECO:0000256" key="6">
    <source>
        <dbReference type="ARBA" id="ARBA00022692"/>
    </source>
</evidence>
<dbReference type="PANTHER" id="PTHR46494:SF3">
    <property type="entry name" value="ZINC TRANSPORT PROTEIN ZNTB"/>
    <property type="match status" value="1"/>
</dbReference>
<dbReference type="GO" id="GO:0000287">
    <property type="term" value="F:magnesium ion binding"/>
    <property type="evidence" value="ECO:0007669"/>
    <property type="project" value="TreeGrafter"/>
</dbReference>
<keyword evidence="13" id="KW-1185">Reference proteome</keyword>
<keyword evidence="7" id="KW-0862">Zinc</keyword>
<dbReference type="InterPro" id="IPR045861">
    <property type="entry name" value="CorA_cytoplasmic_dom"/>
</dbReference>
<dbReference type="GO" id="GO:0050897">
    <property type="term" value="F:cobalt ion binding"/>
    <property type="evidence" value="ECO:0007669"/>
    <property type="project" value="TreeGrafter"/>
</dbReference>
<name>A0A1P8MXR7_9RHOB</name>
<dbReference type="EMBL" id="CP019312">
    <property type="protein sequence ID" value="APX12808.1"/>
    <property type="molecule type" value="Genomic_DNA"/>
</dbReference>
<reference evidence="12 13" key="1">
    <citation type="submission" date="2017-01" db="EMBL/GenBank/DDBJ databases">
        <title>Complete genome of Tateyamaria omphalii DOK1-4 isolated from seawater in Dokdo.</title>
        <authorList>
            <person name="Kim J.H."/>
            <person name="Chi W.-J."/>
        </authorList>
    </citation>
    <scope>NUCLEOTIDE SEQUENCE [LARGE SCALE GENOMIC DNA]</scope>
    <source>
        <strain evidence="12 13">DOK1-4</strain>
    </source>
</reference>
<dbReference type="OrthoDB" id="9803484at2"/>
<dbReference type="Gene3D" id="1.20.58.340">
    <property type="entry name" value="Magnesium transport protein CorA, transmembrane region"/>
    <property type="match status" value="2"/>
</dbReference>
<evidence type="ECO:0000256" key="8">
    <source>
        <dbReference type="ARBA" id="ARBA00022989"/>
    </source>
</evidence>
<organism evidence="12 13">
    <name type="scientific">Tateyamaria omphalii</name>
    <dbReference type="NCBI Taxonomy" id="299262"/>
    <lineage>
        <taxon>Bacteria</taxon>
        <taxon>Pseudomonadati</taxon>
        <taxon>Pseudomonadota</taxon>
        <taxon>Alphaproteobacteria</taxon>
        <taxon>Rhodobacterales</taxon>
        <taxon>Roseobacteraceae</taxon>
        <taxon>Tateyamaria</taxon>
    </lineage>
</organism>
<dbReference type="InterPro" id="IPR002523">
    <property type="entry name" value="MgTranspt_CorA/ZnTranspt_ZntB"/>
</dbReference>
<keyword evidence="10 11" id="KW-0472">Membrane</keyword>
<gene>
    <name evidence="12" type="ORF">BWR18_14770</name>
</gene>
<evidence type="ECO:0000256" key="11">
    <source>
        <dbReference type="SAM" id="Phobius"/>
    </source>
</evidence>
<evidence type="ECO:0000313" key="13">
    <source>
        <dbReference type="Proteomes" id="UP000186336"/>
    </source>
</evidence>
<dbReference type="RefSeq" id="WP_076629231.1">
    <property type="nucleotide sequence ID" value="NZ_CP019312.1"/>
</dbReference>
<protein>
    <recommendedName>
        <fullName evidence="14">Zinc transporter ZntB</fullName>
    </recommendedName>
</protein>
<keyword evidence="6 11" id="KW-0812">Transmembrane</keyword>
<evidence type="ECO:0000256" key="1">
    <source>
        <dbReference type="ARBA" id="ARBA00004651"/>
    </source>
</evidence>
<dbReference type="Gene3D" id="3.30.460.20">
    <property type="entry name" value="CorA soluble domain-like"/>
    <property type="match status" value="1"/>
</dbReference>
<dbReference type="AlphaFoldDB" id="A0A1P8MXR7"/>
<dbReference type="SUPFAM" id="SSF143865">
    <property type="entry name" value="CorA soluble domain-like"/>
    <property type="match status" value="1"/>
</dbReference>
<dbReference type="Proteomes" id="UP000186336">
    <property type="component" value="Chromosome"/>
</dbReference>
<keyword evidence="8 11" id="KW-1133">Transmembrane helix</keyword>
<proteinExistence type="inferred from homology"/>
<evidence type="ECO:0000256" key="9">
    <source>
        <dbReference type="ARBA" id="ARBA00023065"/>
    </source>
</evidence>
<keyword evidence="3" id="KW-0813">Transport</keyword>
<evidence type="ECO:0000256" key="5">
    <source>
        <dbReference type="ARBA" id="ARBA00022519"/>
    </source>
</evidence>
<evidence type="ECO:0000256" key="10">
    <source>
        <dbReference type="ARBA" id="ARBA00023136"/>
    </source>
</evidence>
<dbReference type="InterPro" id="IPR045863">
    <property type="entry name" value="CorA_TM1_TM2"/>
</dbReference>
<evidence type="ECO:0000256" key="2">
    <source>
        <dbReference type="ARBA" id="ARBA00009765"/>
    </source>
</evidence>
<keyword evidence="5" id="KW-0997">Cell inner membrane</keyword>
<feature type="transmembrane region" description="Helical" evidence="11">
    <location>
        <begin position="285"/>
        <end position="305"/>
    </location>
</feature>
<dbReference type="GO" id="GO:0005886">
    <property type="term" value="C:plasma membrane"/>
    <property type="evidence" value="ECO:0007669"/>
    <property type="project" value="UniProtKB-SubCell"/>
</dbReference>
<evidence type="ECO:0000256" key="4">
    <source>
        <dbReference type="ARBA" id="ARBA00022475"/>
    </source>
</evidence>
<evidence type="ECO:0000313" key="12">
    <source>
        <dbReference type="EMBL" id="APX12808.1"/>
    </source>
</evidence>
<dbReference type="KEGG" id="tom:BWR18_14770"/>
<dbReference type="STRING" id="299262.BWR18_14770"/>
<keyword evidence="4" id="KW-1003">Cell membrane</keyword>
<dbReference type="GO" id="GO:0015095">
    <property type="term" value="F:magnesium ion transmembrane transporter activity"/>
    <property type="evidence" value="ECO:0007669"/>
    <property type="project" value="TreeGrafter"/>
</dbReference>
<dbReference type="Pfam" id="PF01544">
    <property type="entry name" value="CorA"/>
    <property type="match status" value="1"/>
</dbReference>
<sequence length="311" mass="33822">MTICAFDIMPDRTDVASGDAPPEHGYRWVHFDLGDADLAGFLEAHVPSIPAAALSAPETRPRSDAFGDGLILNLRGVNMNADGPADRMVAVRMWVTAQLVVTVRVRRVFALDAMRVEAEQGKAPSTPMAFVNSLATRLMGRVQDTVFDLSERVDAMEDSVQDDDQPLPTELAEERRMAIRMRRYLAPQRDALVALVGTNSPLMAQGTRDLLREQANLAKLAVEELEGLIARMTAVQDHHTAQAALLQGHNGYVLSIVAAVFLPLGFVTGLFGVNVAGMPGLEAPWAFAALCASLAVMTVLAVWVLRRLKWI</sequence>
<evidence type="ECO:0000256" key="7">
    <source>
        <dbReference type="ARBA" id="ARBA00022833"/>
    </source>
</evidence>
<evidence type="ECO:0008006" key="14">
    <source>
        <dbReference type="Google" id="ProtNLM"/>
    </source>
</evidence>
<feature type="transmembrane region" description="Helical" evidence="11">
    <location>
        <begin position="252"/>
        <end position="273"/>
    </location>
</feature>
<keyword evidence="9" id="KW-0406">Ion transport</keyword>
<accession>A0A1P8MXR7</accession>
<dbReference type="SUPFAM" id="SSF144083">
    <property type="entry name" value="Magnesium transport protein CorA, transmembrane region"/>
    <property type="match status" value="1"/>
</dbReference>
<dbReference type="GO" id="GO:0015087">
    <property type="term" value="F:cobalt ion transmembrane transporter activity"/>
    <property type="evidence" value="ECO:0007669"/>
    <property type="project" value="TreeGrafter"/>
</dbReference>
<dbReference type="PANTHER" id="PTHR46494">
    <property type="entry name" value="CORA FAMILY METAL ION TRANSPORTER (EUROFUNG)"/>
    <property type="match status" value="1"/>
</dbReference>
<comment type="similarity">
    <text evidence="2">Belongs to the CorA metal ion transporter (MIT) (TC 1.A.35) family.</text>
</comment>
<evidence type="ECO:0000256" key="3">
    <source>
        <dbReference type="ARBA" id="ARBA00022448"/>
    </source>
</evidence>